<keyword evidence="3" id="KW-0106">Calcium</keyword>
<comment type="similarity">
    <text evidence="1">Belongs to the manganese catalase family.</text>
</comment>
<feature type="binding site" evidence="2">
    <location>
        <position position="35"/>
    </location>
    <ligand>
        <name>Mn(2+)</name>
        <dbReference type="ChEBI" id="CHEBI:29035"/>
        <label>1</label>
    </ligand>
</feature>
<keyword evidence="2" id="KW-0464">Manganese</keyword>
<accession>F7NJ27</accession>
<feature type="binding site" evidence="3">
    <location>
        <position position="60"/>
    </location>
    <ligand>
        <name>Ca(2+)</name>
        <dbReference type="ChEBI" id="CHEBI:29108"/>
    </ligand>
</feature>
<dbReference type="SUPFAM" id="SSF47240">
    <property type="entry name" value="Ferritin-like"/>
    <property type="match status" value="1"/>
</dbReference>
<sequence length="204" mass="23357">MWIYEKKLEHPVKISCPDVAFAKLVITQYGGPDGELSASLRYLNQRYSMPFDNAKALLTDIGTEELAHMEMIAALVYKLTEGACPEDYQAAGWGGQYVQHDNGLFWTDANGIPWSAKYIAALGDPITDLVEDMAAEQKARATYEHLIQMTSDPCVKDMLRFLWEREVVHFQRFGEMLNTVQDWQAQKQHLWCGHRPPEEETEED</sequence>
<protein>
    <submittedName>
        <fullName evidence="4">Catalase</fullName>
    </submittedName>
</protein>
<comment type="caution">
    <text evidence="4">The sequence shown here is derived from an EMBL/GenBank/DDBJ whole genome shotgun (WGS) entry which is preliminary data.</text>
</comment>
<dbReference type="InterPro" id="IPR012347">
    <property type="entry name" value="Ferritin-like"/>
</dbReference>
<comment type="cofactor">
    <cofactor evidence="2">
        <name>Mn(2+)</name>
        <dbReference type="ChEBI" id="CHEBI:29035"/>
    </cofactor>
    <text evidence="2">Binds 2 manganese ions per subunit.</text>
</comment>
<dbReference type="AlphaFoldDB" id="F7NJ27"/>
<dbReference type="CDD" id="cd01051">
    <property type="entry name" value="Mn_catalase"/>
    <property type="match status" value="1"/>
</dbReference>
<evidence type="ECO:0000313" key="5">
    <source>
        <dbReference type="Proteomes" id="UP000003240"/>
    </source>
</evidence>
<comment type="cofactor">
    <cofactor evidence="3">
        <name>Ca(2+)</name>
        <dbReference type="ChEBI" id="CHEBI:29108"/>
    </cofactor>
    <text evidence="3">Binds 1 Ca(2+) ion per subunit.</text>
</comment>
<name>F7NJ27_9FIRM</name>
<feature type="binding site" evidence="2">
    <location>
        <position position="169"/>
    </location>
    <ligand>
        <name>Mn(2+)</name>
        <dbReference type="ChEBI" id="CHEBI:29035"/>
        <label>1</label>
    </ligand>
</feature>
<reference evidence="4 5" key="1">
    <citation type="journal article" date="2011" name="EMBO J.">
        <title>Structural diversity of bacterial flagellar motors.</title>
        <authorList>
            <person name="Chen S."/>
            <person name="Beeby M."/>
            <person name="Murphy G.E."/>
            <person name="Leadbetter J.R."/>
            <person name="Hendrixson D.R."/>
            <person name="Briegel A."/>
            <person name="Li Z."/>
            <person name="Shi J."/>
            <person name="Tocheva E.I."/>
            <person name="Muller A."/>
            <person name="Dobro M.J."/>
            <person name="Jensen G.J."/>
        </authorList>
    </citation>
    <scope>NUCLEOTIDE SEQUENCE [LARGE SCALE GENOMIC DNA]</scope>
    <source>
        <strain evidence="4 5">DSM 6540</strain>
    </source>
</reference>
<keyword evidence="2" id="KW-0479">Metal-binding</keyword>
<feature type="binding site" evidence="2">
    <location>
        <position position="136"/>
    </location>
    <ligand>
        <name>Mn(2+)</name>
        <dbReference type="ChEBI" id="CHEBI:29035"/>
        <label>1</label>
    </ligand>
</feature>
<keyword evidence="5" id="KW-1185">Reference proteome</keyword>
<dbReference type="Proteomes" id="UP000003240">
    <property type="component" value="Unassembled WGS sequence"/>
</dbReference>
<dbReference type="InterPro" id="IPR009078">
    <property type="entry name" value="Ferritin-like_SF"/>
</dbReference>
<dbReference type="OrthoDB" id="9800585at2"/>
<dbReference type="Gene3D" id="1.20.1260.10">
    <property type="match status" value="1"/>
</dbReference>
<dbReference type="eggNOG" id="COG3546">
    <property type="taxonomic scope" value="Bacteria"/>
</dbReference>
<feature type="binding site" evidence="2">
    <location>
        <position position="68"/>
    </location>
    <ligand>
        <name>Mn(2+)</name>
        <dbReference type="ChEBI" id="CHEBI:29035"/>
        <label>1</label>
    </ligand>
</feature>
<dbReference type="RefSeq" id="WP_004573358.1">
    <property type="nucleotide sequence ID" value="NZ_AFGF01000081.1"/>
</dbReference>
<evidence type="ECO:0000256" key="2">
    <source>
        <dbReference type="PIRSR" id="PIRSR607760-1"/>
    </source>
</evidence>
<dbReference type="Pfam" id="PF05067">
    <property type="entry name" value="Mn_catalase"/>
    <property type="match status" value="1"/>
</dbReference>
<evidence type="ECO:0000313" key="4">
    <source>
        <dbReference type="EMBL" id="EGO64024.1"/>
    </source>
</evidence>
<dbReference type="EMBL" id="AFGF01000081">
    <property type="protein sequence ID" value="EGO64024.1"/>
    <property type="molecule type" value="Genomic_DNA"/>
</dbReference>
<feature type="binding site" evidence="2">
    <location>
        <position position="65"/>
    </location>
    <ligand>
        <name>Mn(2+)</name>
        <dbReference type="ChEBI" id="CHEBI:29035"/>
        <label>1</label>
    </ligand>
</feature>
<dbReference type="STRING" id="1009370.ALO_10399"/>
<dbReference type="GO" id="GO:0046872">
    <property type="term" value="F:metal ion binding"/>
    <property type="evidence" value="ECO:0007669"/>
    <property type="project" value="UniProtKB-KW"/>
</dbReference>
<gene>
    <name evidence="4" type="ORF">ALO_10399</name>
</gene>
<evidence type="ECO:0000256" key="1">
    <source>
        <dbReference type="ARBA" id="ARBA00007644"/>
    </source>
</evidence>
<dbReference type="InterPro" id="IPR039377">
    <property type="entry name" value="Mn_catalase_dom"/>
</dbReference>
<evidence type="ECO:0000256" key="3">
    <source>
        <dbReference type="PIRSR" id="PIRSR607760-2"/>
    </source>
</evidence>
<dbReference type="InterPro" id="IPR007760">
    <property type="entry name" value="Mn_catalase"/>
</dbReference>
<organism evidence="4 5">
    <name type="scientific">Acetonema longum DSM 6540</name>
    <dbReference type="NCBI Taxonomy" id="1009370"/>
    <lineage>
        <taxon>Bacteria</taxon>
        <taxon>Bacillati</taxon>
        <taxon>Bacillota</taxon>
        <taxon>Negativicutes</taxon>
        <taxon>Acetonemataceae</taxon>
        <taxon>Acetonema</taxon>
    </lineage>
</organism>
<proteinExistence type="inferred from homology"/>